<proteinExistence type="predicted"/>
<name>A0ABQ9E5V3_TEGGR</name>
<accession>A0ABQ9E5V3</accession>
<reference evidence="1 2" key="1">
    <citation type="submission" date="2022-12" db="EMBL/GenBank/DDBJ databases">
        <title>Chromosome-level genome of Tegillarca granosa.</title>
        <authorList>
            <person name="Kim J."/>
        </authorList>
    </citation>
    <scope>NUCLEOTIDE SEQUENCE [LARGE SCALE GENOMIC DNA]</scope>
    <source>
        <strain evidence="1">Teg-2019</strain>
        <tissue evidence="1">Adductor muscle</tissue>
    </source>
</reference>
<dbReference type="Proteomes" id="UP001217089">
    <property type="component" value="Unassembled WGS sequence"/>
</dbReference>
<evidence type="ECO:0008006" key="3">
    <source>
        <dbReference type="Google" id="ProtNLM"/>
    </source>
</evidence>
<evidence type="ECO:0000313" key="1">
    <source>
        <dbReference type="EMBL" id="KAJ8300729.1"/>
    </source>
</evidence>
<sequence>MASPSKKSRNEKIAISKCSNSLHKTWNSSDDSRLERVNKGICKKFTEICAKNKENFEKLDCTRKSKYKVCRDCVKTLTDIYPESADIVYSEFKATNDHNYSQKITRETNKNENGTHTIQLDFIDFSDELDLSNISEKNLERLAFALERNSVLTSFIDGLASDLKDNSDEKLLYAKCKAIESKNPDLKPSNWSKNEEIKATINNASRPTSENERVHLEELVKTVNRRIDISKRVCANVNCKANLKQLELQAIGDLGTYEEKEANSAKWDGEVRINIKKLDDSSYEFEQTKDCDMETAYNDVPHGHPESPYILSLTEPIFVNPNSYDSVMLILKSIGIKAGIKQYGTGNREWISIVCDGLPYGLCIRVIRDSYRCLSCYSQETFFGNSAREKHANICHNNAEPEFKKEFEWVVLRPGLGHYEMNMCKSFIKLNWDCFMSGLAKVMGFRNDNAQKAAKNCNDHHKSMSLLQIAFFGCLDQLLVPYGLPVFAEDFLYEFIQKEVKNPTYGYVVDQILTYGQSILNFRKGVRRNNASLIKSGIAVHAPIFFGRNHQKYMKIFANDAFQNACAPDEIQEFFNLTNSLNGNPDSGEGLDFKLEVVNKDIQAWIPRGVPKSEDWLRAVKNLAKLKELKHKYENEIGVTKSSIPKKSKFWHGALNREKRISYLISLKESVNISLLKAILWIQNSDLATKRRDKFYMKFVCALESGQKLPYVDTHPIYVTPEERAEYNKVENKTIEELRCDINASVSSILDSVMQECFNFRIVNELPKSKKAGYISLYNDICDHICEQNALVVDVFNDEGI</sequence>
<gene>
    <name evidence="1" type="ORF">KUTeg_022248</name>
</gene>
<organism evidence="1 2">
    <name type="scientific">Tegillarca granosa</name>
    <name type="common">Malaysian cockle</name>
    <name type="synonym">Anadara granosa</name>
    <dbReference type="NCBI Taxonomy" id="220873"/>
    <lineage>
        <taxon>Eukaryota</taxon>
        <taxon>Metazoa</taxon>
        <taxon>Spiralia</taxon>
        <taxon>Lophotrochozoa</taxon>
        <taxon>Mollusca</taxon>
        <taxon>Bivalvia</taxon>
        <taxon>Autobranchia</taxon>
        <taxon>Pteriomorphia</taxon>
        <taxon>Arcoida</taxon>
        <taxon>Arcoidea</taxon>
        <taxon>Arcidae</taxon>
        <taxon>Tegillarca</taxon>
    </lineage>
</organism>
<comment type="caution">
    <text evidence="1">The sequence shown here is derived from an EMBL/GenBank/DDBJ whole genome shotgun (WGS) entry which is preliminary data.</text>
</comment>
<dbReference type="EMBL" id="JARBDR010000919">
    <property type="protein sequence ID" value="KAJ8300729.1"/>
    <property type="molecule type" value="Genomic_DNA"/>
</dbReference>
<protein>
    <recommendedName>
        <fullName evidence="3">C2H2-type domain-containing protein</fullName>
    </recommendedName>
</protein>
<evidence type="ECO:0000313" key="2">
    <source>
        <dbReference type="Proteomes" id="UP001217089"/>
    </source>
</evidence>
<keyword evidence="2" id="KW-1185">Reference proteome</keyword>